<dbReference type="Pfam" id="PF15511">
    <property type="entry name" value="CENP-T_C"/>
    <property type="match status" value="1"/>
</dbReference>
<dbReference type="PANTHER" id="PTHR22980">
    <property type="entry name" value="CORTISTATIN"/>
    <property type="match status" value="1"/>
</dbReference>
<dbReference type="InterPro" id="IPR035425">
    <property type="entry name" value="CENP-T/H4_C"/>
</dbReference>
<evidence type="ECO:0000256" key="4">
    <source>
        <dbReference type="ARBA" id="ARBA00023242"/>
    </source>
</evidence>
<evidence type="ECO:0000313" key="8">
    <source>
        <dbReference type="Proteomes" id="UP000664534"/>
    </source>
</evidence>
<dbReference type="GO" id="GO:0031297">
    <property type="term" value="P:replication fork processing"/>
    <property type="evidence" value="ECO:0007669"/>
    <property type="project" value="TreeGrafter"/>
</dbReference>
<dbReference type="GO" id="GO:0000712">
    <property type="term" value="P:resolution of meiotic recombination intermediates"/>
    <property type="evidence" value="ECO:0007669"/>
    <property type="project" value="TreeGrafter"/>
</dbReference>
<sequence>MSMLYQEMSEVKENIRLDSSTEDELAAPSELLHITPRDFAAGQASPPGHDPTAYANLRHLAGLMRKPSTPQRRASSVGATTSRNSAVGALSAKSRTPGVRRPLQASFPTRSNPATPYAIRALQQRRATPGRDRRKSGRMQRETPREALRNLSKILALNSQPFPLPSQLEQNEPSPIGSNSIEHGLKLQESSIPIAIQNRADEDDSLQLAASRLSTPLEAGEQTGGSIEIGRRILDHQHPGRLSRGSFGTVRGSERFDDLSASGLNDVSQPPFEDSVSHFAPNIDEEDLEVLGRKSNPGDGTEDLRRALYEDYDLCESHLSVTQQSGDLGGGVHSPFTLSIPELQSRHRSPEATHPDEQQLGGPDEEPEQSTPNVRLNATTKIGKRAPKTKKKSRDGFPYHSFPSQLSKRIASTFARSLGRTSTIIDKETLVAITEATDQYFEQLSSDLGVFANHAGRRKIDESDVVAVMMRQRQISATTTPFSLAKKYLPGELLQGIRMPMPKVGRLKRRDPPILNDGGEEENGE</sequence>
<feature type="domain" description="CENP-T/Histone H4 histone fold" evidence="6">
    <location>
        <begin position="398"/>
        <end position="502"/>
    </location>
</feature>
<feature type="compositionally biased region" description="Basic residues" evidence="5">
    <location>
        <begin position="382"/>
        <end position="393"/>
    </location>
</feature>
<keyword evidence="8" id="KW-1185">Reference proteome</keyword>
<feature type="compositionally biased region" description="Basic and acidic residues" evidence="5">
    <location>
        <begin position="344"/>
        <end position="357"/>
    </location>
</feature>
<dbReference type="GO" id="GO:0046982">
    <property type="term" value="F:protein heterodimerization activity"/>
    <property type="evidence" value="ECO:0007669"/>
    <property type="project" value="InterPro"/>
</dbReference>
<proteinExistence type="predicted"/>
<keyword evidence="4" id="KW-0539">Nucleus</keyword>
<feature type="region of interest" description="Disordered" evidence="5">
    <location>
        <begin position="504"/>
        <end position="525"/>
    </location>
</feature>
<feature type="region of interest" description="Disordered" evidence="5">
    <location>
        <begin position="66"/>
        <end position="145"/>
    </location>
</feature>
<gene>
    <name evidence="7" type="ORF">IMSHALPRED_009069</name>
</gene>
<dbReference type="GO" id="GO:0003682">
    <property type="term" value="F:chromatin binding"/>
    <property type="evidence" value="ECO:0007669"/>
    <property type="project" value="TreeGrafter"/>
</dbReference>
<name>A0A8H3IM75_9LECA</name>
<feature type="compositionally biased region" description="Polar residues" evidence="5">
    <location>
        <begin position="369"/>
        <end position="380"/>
    </location>
</feature>
<dbReference type="Proteomes" id="UP000664534">
    <property type="component" value="Unassembled WGS sequence"/>
</dbReference>
<evidence type="ECO:0000313" key="7">
    <source>
        <dbReference type="EMBL" id="CAF9933142.1"/>
    </source>
</evidence>
<comment type="subcellular location">
    <subcellularLocation>
        <location evidence="2">Chromosome</location>
    </subcellularLocation>
    <subcellularLocation>
        <location evidence="1">Nucleus</location>
    </subcellularLocation>
</comment>
<dbReference type="InterPro" id="IPR009072">
    <property type="entry name" value="Histone-fold"/>
</dbReference>
<dbReference type="PANTHER" id="PTHR22980:SF5">
    <property type="entry name" value="CENP-T_HISTONE H4 HISTONE FOLD DOMAIN-CONTAINING PROTEIN"/>
    <property type="match status" value="1"/>
</dbReference>
<reference evidence="7" key="1">
    <citation type="submission" date="2021-03" db="EMBL/GenBank/DDBJ databases">
        <authorList>
            <person name="Tagirdzhanova G."/>
        </authorList>
    </citation>
    <scope>NUCLEOTIDE SEQUENCE</scope>
</reference>
<evidence type="ECO:0000256" key="3">
    <source>
        <dbReference type="ARBA" id="ARBA00022454"/>
    </source>
</evidence>
<organism evidence="7 8">
    <name type="scientific">Imshaugia aleurites</name>
    <dbReference type="NCBI Taxonomy" id="172621"/>
    <lineage>
        <taxon>Eukaryota</taxon>
        <taxon>Fungi</taxon>
        <taxon>Dikarya</taxon>
        <taxon>Ascomycota</taxon>
        <taxon>Pezizomycotina</taxon>
        <taxon>Lecanoromycetes</taxon>
        <taxon>OSLEUM clade</taxon>
        <taxon>Lecanoromycetidae</taxon>
        <taxon>Lecanorales</taxon>
        <taxon>Lecanorineae</taxon>
        <taxon>Parmeliaceae</taxon>
        <taxon>Imshaugia</taxon>
    </lineage>
</organism>
<dbReference type="OrthoDB" id="10071681at2759"/>
<feature type="region of interest" description="Disordered" evidence="5">
    <location>
        <begin position="344"/>
        <end position="402"/>
    </location>
</feature>
<dbReference type="GO" id="GO:0005694">
    <property type="term" value="C:chromosome"/>
    <property type="evidence" value="ECO:0007669"/>
    <property type="project" value="UniProtKB-SubCell"/>
</dbReference>
<comment type="caution">
    <text evidence="7">The sequence shown here is derived from an EMBL/GenBank/DDBJ whole genome shotgun (WGS) entry which is preliminary data.</text>
</comment>
<protein>
    <recommendedName>
        <fullName evidence="6">CENP-T/Histone H4 histone fold domain-containing protein</fullName>
    </recommendedName>
</protein>
<accession>A0A8H3IM75</accession>
<dbReference type="AlphaFoldDB" id="A0A8H3IM75"/>
<dbReference type="SUPFAM" id="SSF47113">
    <property type="entry name" value="Histone-fold"/>
    <property type="match status" value="1"/>
</dbReference>
<dbReference type="CDD" id="cd22920">
    <property type="entry name" value="HFD_CENP-T"/>
    <property type="match status" value="1"/>
</dbReference>
<evidence type="ECO:0000256" key="2">
    <source>
        <dbReference type="ARBA" id="ARBA00004286"/>
    </source>
</evidence>
<evidence type="ECO:0000259" key="6">
    <source>
        <dbReference type="Pfam" id="PF15511"/>
    </source>
</evidence>
<dbReference type="GO" id="GO:0071821">
    <property type="term" value="C:FANCM-MHF complex"/>
    <property type="evidence" value="ECO:0007669"/>
    <property type="project" value="TreeGrafter"/>
</dbReference>
<evidence type="ECO:0000256" key="5">
    <source>
        <dbReference type="SAM" id="MobiDB-lite"/>
    </source>
</evidence>
<keyword evidence="3" id="KW-0158">Chromosome</keyword>
<feature type="region of interest" description="Disordered" evidence="5">
    <location>
        <begin position="162"/>
        <end position="181"/>
    </location>
</feature>
<dbReference type="Gene3D" id="1.10.20.10">
    <property type="entry name" value="Histone, subunit A"/>
    <property type="match status" value="1"/>
</dbReference>
<feature type="compositionally biased region" description="Polar residues" evidence="5">
    <location>
        <begin position="68"/>
        <end position="85"/>
    </location>
</feature>
<evidence type="ECO:0000256" key="1">
    <source>
        <dbReference type="ARBA" id="ARBA00004123"/>
    </source>
</evidence>
<dbReference type="EMBL" id="CAJPDT010000069">
    <property type="protein sequence ID" value="CAF9933142.1"/>
    <property type="molecule type" value="Genomic_DNA"/>
</dbReference>